<evidence type="ECO:0000256" key="5">
    <source>
        <dbReference type="ARBA" id="ARBA00023136"/>
    </source>
</evidence>
<feature type="transmembrane region" description="Helical" evidence="6">
    <location>
        <begin position="68"/>
        <end position="87"/>
    </location>
</feature>
<sequence>MASFFVKEEKFNRSGKRSSIREDLSQAVHNRTFITLLLLVGLSTFSVMILEPLLTIYMTELGGEQSDASLQAGIVFSAVGIATLIAAPQWGKIGQRIGFIKVLVIGLAGGGIGNLLQYFVGHYTEFGALRFVYGLFFAGVYPALNAMIVRVTEPEFRGRAFSLSQSSTQLATMLGPVLGGLLSGWIPIRWVFVLNGLMLLCSAFLLFRKRHLDHPEPILAGGGRKMTVFLHILVNNVLPISILIALGIVLQRSFKLDIRTLSKLNFYLFSPAIMFKLLYNTAISLTLFGTVMAFFALFMLLQYALVSAVVRLRGYEPSMRSAMQCSVLFYNSANYGIPLNQLAFHNNPYTLSVQVLIMMMQSLIPNTYGVYSVNAHKSDWRQIRRVILSMPVIYVIPVALLMRYLTVPLPDSVVTSVDYLSNAFIGTALITLGVQLGSMAWRISRKLLSDIGLSLALRLAAGPLLAWGTCEAIGAHGLLASALIVSSAVPTSLSSVLLAVEFDNEPEFASQTVFASTAVSTVTVAAVIAMLGV</sequence>
<dbReference type="SUPFAM" id="SSF103473">
    <property type="entry name" value="MFS general substrate transporter"/>
    <property type="match status" value="1"/>
</dbReference>
<protein>
    <submittedName>
        <fullName evidence="8">MFS transporter</fullName>
    </submittedName>
</protein>
<evidence type="ECO:0000313" key="8">
    <source>
        <dbReference type="EMBL" id="MDG0814474.1"/>
    </source>
</evidence>
<dbReference type="InterPro" id="IPR020846">
    <property type="entry name" value="MFS_dom"/>
</dbReference>
<dbReference type="GO" id="GO:0022857">
    <property type="term" value="F:transmembrane transporter activity"/>
    <property type="evidence" value="ECO:0007669"/>
    <property type="project" value="InterPro"/>
</dbReference>
<dbReference type="Proteomes" id="UP001153404">
    <property type="component" value="Unassembled WGS sequence"/>
</dbReference>
<feature type="transmembrane region" description="Helical" evidence="6">
    <location>
        <begin position="99"/>
        <end position="119"/>
    </location>
</feature>
<dbReference type="Gene3D" id="1.20.1250.20">
    <property type="entry name" value="MFS general substrate transporter like domains"/>
    <property type="match status" value="1"/>
</dbReference>
<comment type="caution">
    <text evidence="8">The sequence shown here is derived from an EMBL/GenBank/DDBJ whole genome shotgun (WGS) entry which is preliminary data.</text>
</comment>
<feature type="transmembrane region" description="Helical" evidence="6">
    <location>
        <begin position="419"/>
        <end position="440"/>
    </location>
</feature>
<accession>A0A9X4L040</accession>
<dbReference type="PANTHER" id="PTHR36838:SF1">
    <property type="entry name" value="SLR1864 PROTEIN"/>
    <property type="match status" value="1"/>
</dbReference>
<name>A0A9X4L040_9BACL</name>
<dbReference type="PANTHER" id="PTHR36838">
    <property type="entry name" value="AUXIN EFFLUX CARRIER FAMILY PROTEIN"/>
    <property type="match status" value="1"/>
</dbReference>
<keyword evidence="5 6" id="KW-0472">Membrane</keyword>
<dbReference type="AlphaFoldDB" id="A0A9X4L040"/>
<feature type="transmembrane region" description="Helical" evidence="6">
    <location>
        <begin position="478"/>
        <end position="500"/>
    </location>
</feature>
<keyword evidence="9" id="KW-1185">Reference proteome</keyword>
<organism evidence="8 9">
    <name type="scientific">Cohnella rhizosphaerae</name>
    <dbReference type="NCBI Taxonomy" id="1457232"/>
    <lineage>
        <taxon>Bacteria</taxon>
        <taxon>Bacillati</taxon>
        <taxon>Bacillota</taxon>
        <taxon>Bacilli</taxon>
        <taxon>Bacillales</taxon>
        <taxon>Paenibacillaceae</taxon>
        <taxon>Cohnella</taxon>
    </lineage>
</organism>
<evidence type="ECO:0000256" key="6">
    <source>
        <dbReference type="SAM" id="Phobius"/>
    </source>
</evidence>
<gene>
    <name evidence="8" type="ORF">OMP40_38225</name>
</gene>
<dbReference type="Pfam" id="PF07690">
    <property type="entry name" value="MFS_1"/>
    <property type="match status" value="1"/>
</dbReference>
<comment type="subcellular location">
    <subcellularLocation>
        <location evidence="1">Cell membrane</location>
        <topology evidence="1">Multi-pass membrane protein</topology>
    </subcellularLocation>
</comment>
<feature type="transmembrane region" description="Helical" evidence="6">
    <location>
        <begin position="188"/>
        <end position="207"/>
    </location>
</feature>
<dbReference type="InterPro" id="IPR036259">
    <property type="entry name" value="MFS_trans_sf"/>
</dbReference>
<feature type="transmembrane region" description="Helical" evidence="6">
    <location>
        <begin position="512"/>
        <end position="532"/>
    </location>
</feature>
<reference evidence="8" key="1">
    <citation type="submission" date="2022-10" db="EMBL/GenBank/DDBJ databases">
        <title>Comparative genomic analysis of Cohnella hashimotonis sp. nov., isolated from the International Space Station.</title>
        <authorList>
            <person name="Simpson A."/>
            <person name="Venkateswaran K."/>
        </authorList>
    </citation>
    <scope>NUCLEOTIDE SEQUENCE</scope>
    <source>
        <strain evidence="8">DSM 28161</strain>
    </source>
</reference>
<evidence type="ECO:0000256" key="4">
    <source>
        <dbReference type="ARBA" id="ARBA00022989"/>
    </source>
</evidence>
<keyword evidence="3 6" id="KW-0812">Transmembrane</keyword>
<evidence type="ECO:0000256" key="1">
    <source>
        <dbReference type="ARBA" id="ARBA00004651"/>
    </source>
</evidence>
<evidence type="ECO:0000256" key="3">
    <source>
        <dbReference type="ARBA" id="ARBA00022692"/>
    </source>
</evidence>
<evidence type="ECO:0000259" key="7">
    <source>
        <dbReference type="PROSITE" id="PS50850"/>
    </source>
</evidence>
<keyword evidence="2" id="KW-0813">Transport</keyword>
<feature type="transmembrane region" description="Helical" evidence="6">
    <location>
        <begin position="228"/>
        <end position="250"/>
    </location>
</feature>
<proteinExistence type="predicted"/>
<keyword evidence="4 6" id="KW-1133">Transmembrane helix</keyword>
<feature type="transmembrane region" description="Helical" evidence="6">
    <location>
        <begin position="447"/>
        <end position="466"/>
    </location>
</feature>
<feature type="transmembrane region" description="Helical" evidence="6">
    <location>
        <begin position="131"/>
        <end position="149"/>
    </location>
</feature>
<feature type="transmembrane region" description="Helical" evidence="6">
    <location>
        <begin position="386"/>
        <end position="407"/>
    </location>
</feature>
<evidence type="ECO:0000313" key="9">
    <source>
        <dbReference type="Proteomes" id="UP001153404"/>
    </source>
</evidence>
<feature type="transmembrane region" description="Helical" evidence="6">
    <location>
        <begin position="277"/>
        <end position="310"/>
    </location>
</feature>
<dbReference type="InterPro" id="IPR038770">
    <property type="entry name" value="Na+/solute_symporter_sf"/>
</dbReference>
<dbReference type="GO" id="GO:0005886">
    <property type="term" value="C:plasma membrane"/>
    <property type="evidence" value="ECO:0007669"/>
    <property type="project" value="UniProtKB-SubCell"/>
</dbReference>
<dbReference type="EMBL" id="JAPDIA010000009">
    <property type="protein sequence ID" value="MDG0814474.1"/>
    <property type="molecule type" value="Genomic_DNA"/>
</dbReference>
<feature type="transmembrane region" description="Helical" evidence="6">
    <location>
        <begin position="33"/>
        <end position="56"/>
    </location>
</feature>
<feature type="domain" description="Major facilitator superfamily (MFS) profile" evidence="7">
    <location>
        <begin position="32"/>
        <end position="533"/>
    </location>
</feature>
<dbReference type="InterPro" id="IPR011701">
    <property type="entry name" value="MFS"/>
</dbReference>
<evidence type="ECO:0000256" key="2">
    <source>
        <dbReference type="ARBA" id="ARBA00022448"/>
    </source>
</evidence>
<dbReference type="Gene3D" id="1.20.1530.20">
    <property type="match status" value="1"/>
</dbReference>
<dbReference type="PROSITE" id="PS50850">
    <property type="entry name" value="MFS"/>
    <property type="match status" value="1"/>
</dbReference>